<evidence type="ECO:0000313" key="2">
    <source>
        <dbReference type="EMBL" id="VCW91109.1"/>
    </source>
</evidence>
<dbReference type="AlphaFoldDB" id="A0A9X9Q161"/>
<dbReference type="EMBL" id="CYRY02016986">
    <property type="protein sequence ID" value="VCW91109.1"/>
    <property type="molecule type" value="Genomic_DNA"/>
</dbReference>
<organism evidence="2 3">
    <name type="scientific">Gulo gulo</name>
    <name type="common">Wolverine</name>
    <name type="synonym">Gluton</name>
    <dbReference type="NCBI Taxonomy" id="48420"/>
    <lineage>
        <taxon>Eukaryota</taxon>
        <taxon>Metazoa</taxon>
        <taxon>Chordata</taxon>
        <taxon>Craniata</taxon>
        <taxon>Vertebrata</taxon>
        <taxon>Euteleostomi</taxon>
        <taxon>Mammalia</taxon>
        <taxon>Eutheria</taxon>
        <taxon>Laurasiatheria</taxon>
        <taxon>Carnivora</taxon>
        <taxon>Caniformia</taxon>
        <taxon>Musteloidea</taxon>
        <taxon>Mustelidae</taxon>
        <taxon>Guloninae</taxon>
        <taxon>Gulo</taxon>
    </lineage>
</organism>
<name>A0A9X9Q161_GULGU</name>
<gene>
    <name evidence="2" type="ORF">BN2614_LOCUS2</name>
</gene>
<accession>A0A9X9Q161</accession>
<protein>
    <submittedName>
        <fullName evidence="2">Uncharacterized protein</fullName>
    </submittedName>
</protein>
<dbReference type="Proteomes" id="UP000269945">
    <property type="component" value="Unassembled WGS sequence"/>
</dbReference>
<feature type="compositionally biased region" description="Pro residues" evidence="1">
    <location>
        <begin position="94"/>
        <end position="103"/>
    </location>
</feature>
<evidence type="ECO:0000256" key="1">
    <source>
        <dbReference type="SAM" id="MobiDB-lite"/>
    </source>
</evidence>
<proteinExistence type="predicted"/>
<feature type="region of interest" description="Disordered" evidence="1">
    <location>
        <begin position="90"/>
        <end position="124"/>
    </location>
</feature>
<evidence type="ECO:0000313" key="3">
    <source>
        <dbReference type="Proteomes" id="UP000269945"/>
    </source>
</evidence>
<keyword evidence="3" id="KW-1185">Reference proteome</keyword>
<reference evidence="2 3" key="1">
    <citation type="submission" date="2018-10" db="EMBL/GenBank/DDBJ databases">
        <authorList>
            <person name="Ekblom R."/>
            <person name="Jareborg N."/>
        </authorList>
    </citation>
    <scope>NUCLEOTIDE SEQUENCE [LARGE SCALE GENOMIC DNA]</scope>
    <source>
        <tissue evidence="2">Muscle</tissue>
    </source>
</reference>
<comment type="caution">
    <text evidence="2">The sequence shown here is derived from an EMBL/GenBank/DDBJ whole genome shotgun (WGS) entry which is preliminary data.</text>
</comment>
<sequence>MFGDPVTLCFQRNCDTRAGVRITTRLDPCKLKLITLSVPQSSRLPQRQLRICDLKLSFKLEFLPSHICRAFSPIPDFLQSLGRFCRRTGVTPVSPHPSHPPGPTVGSGGLFSDSAAVSPVQARA</sequence>